<keyword evidence="3" id="KW-1185">Reference proteome</keyword>
<dbReference type="GeneID" id="6078876"/>
<reference evidence="2 3" key="1">
    <citation type="journal article" date="2008" name="Nature">
        <title>The genome of Laccaria bicolor provides insights into mycorrhizal symbiosis.</title>
        <authorList>
            <person name="Martin F."/>
            <person name="Aerts A."/>
            <person name="Ahren D."/>
            <person name="Brun A."/>
            <person name="Danchin E.G.J."/>
            <person name="Duchaussoy F."/>
            <person name="Gibon J."/>
            <person name="Kohler A."/>
            <person name="Lindquist E."/>
            <person name="Pereda V."/>
            <person name="Salamov A."/>
            <person name="Shapiro H.J."/>
            <person name="Wuyts J."/>
            <person name="Blaudez D."/>
            <person name="Buee M."/>
            <person name="Brokstein P."/>
            <person name="Canbaeck B."/>
            <person name="Cohen D."/>
            <person name="Courty P.E."/>
            <person name="Coutinho P.M."/>
            <person name="Delaruelle C."/>
            <person name="Detter J.C."/>
            <person name="Deveau A."/>
            <person name="DiFazio S."/>
            <person name="Duplessis S."/>
            <person name="Fraissinet-Tachet L."/>
            <person name="Lucic E."/>
            <person name="Frey-Klett P."/>
            <person name="Fourrey C."/>
            <person name="Feussner I."/>
            <person name="Gay G."/>
            <person name="Grimwood J."/>
            <person name="Hoegger P.J."/>
            <person name="Jain P."/>
            <person name="Kilaru S."/>
            <person name="Labbe J."/>
            <person name="Lin Y.C."/>
            <person name="Legue V."/>
            <person name="Le Tacon F."/>
            <person name="Marmeisse R."/>
            <person name="Melayah D."/>
            <person name="Montanini B."/>
            <person name="Muratet M."/>
            <person name="Nehls U."/>
            <person name="Niculita-Hirzel H."/>
            <person name="Oudot-Le Secq M.P."/>
            <person name="Peter M."/>
            <person name="Quesneville H."/>
            <person name="Rajashekar B."/>
            <person name="Reich M."/>
            <person name="Rouhier N."/>
            <person name="Schmutz J."/>
            <person name="Yin T."/>
            <person name="Chalot M."/>
            <person name="Henrissat B."/>
            <person name="Kuees U."/>
            <person name="Lucas S."/>
            <person name="Van de Peer Y."/>
            <person name="Podila G.K."/>
            <person name="Polle A."/>
            <person name="Pukkila P.J."/>
            <person name="Richardson P.M."/>
            <person name="Rouze P."/>
            <person name="Sanders I.R."/>
            <person name="Stajich J.E."/>
            <person name="Tunlid A."/>
            <person name="Tuskan G."/>
            <person name="Grigoriev I.V."/>
        </authorList>
    </citation>
    <scope>NUCLEOTIDE SEQUENCE [LARGE SCALE GENOMIC DNA]</scope>
    <source>
        <strain evidence="3">S238N-H82 / ATCC MYA-4686</strain>
    </source>
</reference>
<proteinExistence type="predicted"/>
<protein>
    <submittedName>
        <fullName evidence="2">Predicted protein</fullName>
    </submittedName>
</protein>
<name>B0DHA1_LACBS</name>
<dbReference type="OrthoDB" id="3065631at2759"/>
<dbReference type="AlphaFoldDB" id="B0DHA1"/>
<gene>
    <name evidence="2" type="ORF">LACBIDRAFT_329175</name>
</gene>
<sequence length="486" mass="55433">MTLMQPSPNVTFDVVERRIQTLTSILQNMNRRHLPTTLSERSQIPAFLRHLATLLACDDADAIALTGSLTNEELRILVVSQNPSNLNISGFGVKEISKSTRTVHIADVWAAIDSYDPNSVKGQYHSFCLFIVRRCFRKLSKRVFQDKECWNVSVSQKIFEWIPLSKELDDVRWIERPQWALHALPPDGLDGMRERTIQTQGRDVIQWEFSTATLRSWAWLLATMLRQLELATSATRSARKNKETDKETRGLRNIHAWCFCLDAYVHWREGVVKTLLTKTSLAHAFSLRDVSNMGGDEEPDELADMRTEPDESDGQQERATFEINLPTKIMGNKVSLVTIILCQITLKRAAFEMNLLTKVMGNKVLRHLKAIVAWHVAATSLLDERYRRVAPTMRVGLVEISPSRDSDLMTDEEVIDEFFRRRPASSSETRISIENIIRENHTKKTFTGTTHAEATLMGLFTYFSPGLPSVNHGDQKYVLLSPRAHI</sequence>
<evidence type="ECO:0000313" key="3">
    <source>
        <dbReference type="Proteomes" id="UP000001194"/>
    </source>
</evidence>
<dbReference type="KEGG" id="lbc:LACBIDRAFT_329175"/>
<evidence type="ECO:0000313" key="2">
    <source>
        <dbReference type="EMBL" id="EDR05977.1"/>
    </source>
</evidence>
<feature type="compositionally biased region" description="Basic and acidic residues" evidence="1">
    <location>
        <begin position="303"/>
        <end position="317"/>
    </location>
</feature>
<accession>B0DHA1</accession>
<dbReference type="HOGENOM" id="CLU_022091_0_0_1"/>
<dbReference type="EMBL" id="DS547110">
    <property type="protein sequence ID" value="EDR05977.1"/>
    <property type="molecule type" value="Genomic_DNA"/>
</dbReference>
<dbReference type="RefSeq" id="XP_001883265.1">
    <property type="nucleotide sequence ID" value="XM_001883230.1"/>
</dbReference>
<feature type="region of interest" description="Disordered" evidence="1">
    <location>
        <begin position="292"/>
        <end position="317"/>
    </location>
</feature>
<organism evidence="3">
    <name type="scientific">Laccaria bicolor (strain S238N-H82 / ATCC MYA-4686)</name>
    <name type="common">Bicoloured deceiver</name>
    <name type="synonym">Laccaria laccata var. bicolor</name>
    <dbReference type="NCBI Taxonomy" id="486041"/>
    <lineage>
        <taxon>Eukaryota</taxon>
        <taxon>Fungi</taxon>
        <taxon>Dikarya</taxon>
        <taxon>Basidiomycota</taxon>
        <taxon>Agaricomycotina</taxon>
        <taxon>Agaricomycetes</taxon>
        <taxon>Agaricomycetidae</taxon>
        <taxon>Agaricales</taxon>
        <taxon>Agaricineae</taxon>
        <taxon>Hydnangiaceae</taxon>
        <taxon>Laccaria</taxon>
    </lineage>
</organism>
<dbReference type="Proteomes" id="UP000001194">
    <property type="component" value="Unassembled WGS sequence"/>
</dbReference>
<dbReference type="InParanoid" id="B0DHA1"/>
<evidence type="ECO:0000256" key="1">
    <source>
        <dbReference type="SAM" id="MobiDB-lite"/>
    </source>
</evidence>